<dbReference type="RefSeq" id="WP_213145697.1">
    <property type="nucleotide sequence ID" value="NZ_JAGYPE020000040.1"/>
</dbReference>
<reference evidence="2" key="1">
    <citation type="submission" date="2021-05" db="EMBL/GenBank/DDBJ databases">
        <title>Novel Bacillus species.</title>
        <authorList>
            <person name="Liu G."/>
        </authorList>
    </citation>
    <scope>NUCLEOTIDE SEQUENCE</scope>
    <source>
        <strain evidence="2">FJAT-50051</strain>
    </source>
</reference>
<dbReference type="InterPro" id="IPR050289">
    <property type="entry name" value="TorD/DmsD_chaperones"/>
</dbReference>
<evidence type="ECO:0000256" key="1">
    <source>
        <dbReference type="ARBA" id="ARBA00023186"/>
    </source>
</evidence>
<dbReference type="Gene3D" id="1.10.3480.10">
    <property type="entry name" value="TorD-like"/>
    <property type="match status" value="1"/>
</dbReference>
<dbReference type="PANTHER" id="PTHR34227">
    <property type="entry name" value="CHAPERONE PROTEIN YCDY"/>
    <property type="match status" value="1"/>
</dbReference>
<dbReference type="InterPro" id="IPR020945">
    <property type="entry name" value="DMSO/NO3_reduct_chaperone"/>
</dbReference>
<dbReference type="AlphaFoldDB" id="A0A942YDM7"/>
<dbReference type="EMBL" id="JAGYPE010000006">
    <property type="protein sequence ID" value="MBS4185890.1"/>
    <property type="molecule type" value="Genomic_DNA"/>
</dbReference>
<dbReference type="PANTHER" id="PTHR34227:SF1">
    <property type="entry name" value="DIMETHYL SULFOXIDE REDUCTASE CHAPERONE-RELATED"/>
    <property type="match status" value="1"/>
</dbReference>
<evidence type="ECO:0000313" key="2">
    <source>
        <dbReference type="EMBL" id="MBS4185890.1"/>
    </source>
</evidence>
<sequence>MNEKWIDRQDERVEIYQLCWHYYRGDLMKLTLGEWQTVAACLSSKPAIRKNEWGTKALNLLADINEQTLETLEYDYNRLFVGPNKLLASPYESSYLNIEGTVMQAETLKVRNFYYHEGLQVDMEGQMPDDHLQFELEFILYLIRFEEKKEVLHLFLKNHLLKWCEIHCCKIEEHSRNPITLAFAYLLKGFLQQEKLLMEEEGAVIC</sequence>
<comment type="caution">
    <text evidence="2">The sequence shown here is derived from an EMBL/GenBank/DDBJ whole genome shotgun (WGS) entry which is preliminary data.</text>
</comment>
<dbReference type="InterPro" id="IPR036411">
    <property type="entry name" value="TorD-like_sf"/>
</dbReference>
<dbReference type="SUPFAM" id="SSF89155">
    <property type="entry name" value="TorD-like"/>
    <property type="match status" value="1"/>
</dbReference>
<organism evidence="2">
    <name type="scientific">Neobacillus citreus</name>
    <dbReference type="NCBI Taxonomy" id="2833578"/>
    <lineage>
        <taxon>Bacteria</taxon>
        <taxon>Bacillati</taxon>
        <taxon>Bacillota</taxon>
        <taxon>Bacilli</taxon>
        <taxon>Bacillales</taxon>
        <taxon>Bacillaceae</taxon>
        <taxon>Neobacillus</taxon>
    </lineage>
</organism>
<name>A0A942YDM7_9BACI</name>
<gene>
    <name evidence="2" type="ORF">KHB02_31350</name>
</gene>
<proteinExistence type="predicted"/>
<protein>
    <submittedName>
        <fullName evidence="2">Molecular chaperone TorD family protein</fullName>
    </submittedName>
</protein>
<keyword evidence="1" id="KW-0143">Chaperone</keyword>
<accession>A0A942YDM7</accession>
<dbReference type="Pfam" id="PF02613">
    <property type="entry name" value="Nitrate_red_del"/>
    <property type="match status" value="1"/>
</dbReference>